<dbReference type="SUPFAM" id="SSF51120">
    <property type="entry name" value="beta-Roll"/>
    <property type="match status" value="2"/>
</dbReference>
<dbReference type="PANTHER" id="PTHR38340">
    <property type="entry name" value="S-LAYER PROTEIN"/>
    <property type="match status" value="1"/>
</dbReference>
<keyword evidence="2" id="KW-0964">Secreted</keyword>
<dbReference type="AlphaFoldDB" id="A0A5B9QBX8"/>
<dbReference type="InterPro" id="IPR011049">
    <property type="entry name" value="Serralysin-like_metalloprot_C"/>
</dbReference>
<dbReference type="PRINTS" id="PR00313">
    <property type="entry name" value="CABNDNGRPT"/>
</dbReference>
<dbReference type="OrthoDB" id="254354at2"/>
<dbReference type="InterPro" id="IPR040853">
    <property type="entry name" value="RapA2_cadherin-like"/>
</dbReference>
<evidence type="ECO:0000256" key="2">
    <source>
        <dbReference type="ARBA" id="ARBA00022525"/>
    </source>
</evidence>
<organism evidence="4 5">
    <name type="scientific">Bythopirellula goksoeyrii</name>
    <dbReference type="NCBI Taxonomy" id="1400387"/>
    <lineage>
        <taxon>Bacteria</taxon>
        <taxon>Pseudomonadati</taxon>
        <taxon>Planctomycetota</taxon>
        <taxon>Planctomycetia</taxon>
        <taxon>Pirellulales</taxon>
        <taxon>Lacipirellulaceae</taxon>
        <taxon>Bythopirellula</taxon>
    </lineage>
</organism>
<feature type="domain" description="RapA2 cadherin-like" evidence="3">
    <location>
        <begin position="915"/>
        <end position="969"/>
    </location>
</feature>
<dbReference type="GO" id="GO:0005509">
    <property type="term" value="F:calcium ion binding"/>
    <property type="evidence" value="ECO:0007669"/>
    <property type="project" value="InterPro"/>
</dbReference>
<accession>A0A5B9QBX8</accession>
<comment type="subcellular location">
    <subcellularLocation>
        <location evidence="1">Secreted</location>
    </subcellularLocation>
</comment>
<dbReference type="InterPro" id="IPR001343">
    <property type="entry name" value="Hemolysn_Ca-bd"/>
</dbReference>
<dbReference type="RefSeq" id="WP_148073069.1">
    <property type="nucleotide sequence ID" value="NZ_CP042913.1"/>
</dbReference>
<name>A0A5B9QBX8_9BACT</name>
<sequence length="1221" mass="126145">MRNLLSKFRRSACQTSRKQATAGCNVTFERLEDRRMLAATIVEADPISTGLIYEQYEGIFLEFDDIMVGLEEADNFTLINAGADELFDTADDTPIALWVDNTDEGIMVDLHLTNVEVGRYRLTVSDAITDESGDALDGDEDGNPGGDWVRVFDAIPLGPMGAEFQVNSSTIGPQDVVSNKSVAMDAAGNFVVTWSSNQNDGNGYDVYAQLYDAAGTALGGEFAISADANYHHEHSSVAMDAEGNFVVTWTRKNIQGSSHRSAFGQRYDATGTAVGAEFQIDTRMVGGSDDFPSVAMNSSGSFVVTWTDNDGSNSGVFGKLYDATGTAVGNEFQVNSHVDDSQENSSVAMDATGNFVVTWSSFGQDGSGSGVYGQLFDAAGTAVGSEFQVNTQFDGHQERPSVAMDALGNFAVTWTTESIGGVWSSVNGQRYDAAGTRVGGEFQVNSDAIENRTQRSSLAMDAAGNFVVTWSSEGGDGFSPNVSGQRYDAAGAALGGEFQINSQTFFGQRNPSVAMLDAEHYVVTWNSTGQDGGGHRGVFGQMSNPVVTIPAGSGTVYVSRIGDDVSITKDGQPVATIALESVLGITLTGAAESETFSIDIDGLNPGVLPSGITIAAGEGTGDDDTLELIGSTTVDNYDYTTGGPESGTITLDGFTVTFSEFEPIIDQLNVQNRSFSIGTPGNQTIVLGDDGGAADGFSIISDGGTGAFESVAFLPPTENLTLDAGDGDDQVIIQQTDDGFNVPVSVAGGDGNDTIDSSQANITLVLDGGGGNDTITGGAGSNVIIGGEGDDTLIDGGGTNTIVTGGGTDDIQQGSGTNTVVTDTGAGNNGPLISASAGNVAVGEGETARKTGTFFDLDETDNVTISTDFGVIAFQDTGNSGAWTWKYNAAGALPRTTVTVTADDGSGATSSLSFDVTIGAVNTAPTATGQSVEVTEDGHVAFTLVGNDAETPADSLLFTVETVPTSGSLFTPTGDRVEVGAVFSGAPTLEYQPGASRAGEGSDGFSFSVSDNDVGGALTSAAADVSVNIVQAVEDGAVTIDSDGILRIGGTTGNDRILVTRSLFTGQLRTWINGQRVGPAVAAADVSEIHAWGREGNDKIIVLGVGADTLIHGGAGNDRVIGDYRSDLIFGGAGNDRLFGSFGDDMLVGGADVDKLFGSFGDDILIGGELSETLVADDLHDALDQWSEEGLISEDLADGVLDDAAFDRVFGGFGDDWNGVS</sequence>
<evidence type="ECO:0000259" key="3">
    <source>
        <dbReference type="Pfam" id="PF17803"/>
    </source>
</evidence>
<dbReference type="PROSITE" id="PS00330">
    <property type="entry name" value="HEMOLYSIN_CALCIUM"/>
    <property type="match status" value="1"/>
</dbReference>
<proteinExistence type="predicted"/>
<gene>
    <name evidence="4" type="ORF">Pr1d_16950</name>
</gene>
<dbReference type="Proteomes" id="UP000323917">
    <property type="component" value="Chromosome"/>
</dbReference>
<dbReference type="EMBL" id="CP042913">
    <property type="protein sequence ID" value="QEG34416.1"/>
    <property type="molecule type" value="Genomic_DNA"/>
</dbReference>
<dbReference type="KEGG" id="bgok:Pr1d_16950"/>
<evidence type="ECO:0000313" key="4">
    <source>
        <dbReference type="EMBL" id="QEG34416.1"/>
    </source>
</evidence>
<reference evidence="4 5" key="1">
    <citation type="submission" date="2019-08" db="EMBL/GenBank/DDBJ databases">
        <title>Deep-cultivation of Planctomycetes and their phenomic and genomic characterization uncovers novel biology.</title>
        <authorList>
            <person name="Wiegand S."/>
            <person name="Jogler M."/>
            <person name="Boedeker C."/>
            <person name="Pinto D."/>
            <person name="Vollmers J."/>
            <person name="Rivas-Marin E."/>
            <person name="Kohn T."/>
            <person name="Peeters S.H."/>
            <person name="Heuer A."/>
            <person name="Rast P."/>
            <person name="Oberbeckmann S."/>
            <person name="Bunk B."/>
            <person name="Jeske O."/>
            <person name="Meyerdierks A."/>
            <person name="Storesund J.E."/>
            <person name="Kallscheuer N."/>
            <person name="Luecker S."/>
            <person name="Lage O.M."/>
            <person name="Pohl T."/>
            <person name="Merkel B.J."/>
            <person name="Hornburger P."/>
            <person name="Mueller R.-W."/>
            <person name="Bruemmer F."/>
            <person name="Labrenz M."/>
            <person name="Spormann A.M."/>
            <person name="Op den Camp H."/>
            <person name="Overmann J."/>
            <person name="Amann R."/>
            <person name="Jetten M.S.M."/>
            <person name="Mascher T."/>
            <person name="Medema M.H."/>
            <person name="Devos D.P."/>
            <person name="Kaster A.-K."/>
            <person name="Ovreas L."/>
            <person name="Rohde M."/>
            <person name="Galperin M.Y."/>
            <person name="Jogler C."/>
        </authorList>
    </citation>
    <scope>NUCLEOTIDE SEQUENCE [LARGE SCALE GENOMIC DNA]</scope>
    <source>
        <strain evidence="4 5">Pr1d</strain>
    </source>
</reference>
<evidence type="ECO:0000256" key="1">
    <source>
        <dbReference type="ARBA" id="ARBA00004613"/>
    </source>
</evidence>
<dbReference type="Pfam" id="PF00353">
    <property type="entry name" value="HemolysinCabind"/>
    <property type="match status" value="3"/>
</dbReference>
<dbReference type="PANTHER" id="PTHR38340:SF1">
    <property type="entry name" value="S-LAYER PROTEIN"/>
    <property type="match status" value="1"/>
</dbReference>
<dbReference type="Gene3D" id="2.150.10.10">
    <property type="entry name" value="Serralysin-like metalloprotease, C-terminal"/>
    <property type="match status" value="2"/>
</dbReference>
<protein>
    <recommendedName>
        <fullName evidence="3">RapA2 cadherin-like domain-containing protein</fullName>
    </recommendedName>
</protein>
<dbReference type="InterPro" id="IPR050557">
    <property type="entry name" value="RTX_toxin/Mannuronan_C5-epim"/>
</dbReference>
<dbReference type="Pfam" id="PF17803">
    <property type="entry name" value="Cadherin_4"/>
    <property type="match status" value="1"/>
</dbReference>
<evidence type="ECO:0000313" key="5">
    <source>
        <dbReference type="Proteomes" id="UP000323917"/>
    </source>
</evidence>
<keyword evidence="5" id="KW-1185">Reference proteome</keyword>
<dbReference type="InterPro" id="IPR018511">
    <property type="entry name" value="Hemolysin-typ_Ca-bd_CS"/>
</dbReference>
<dbReference type="GO" id="GO:0005576">
    <property type="term" value="C:extracellular region"/>
    <property type="evidence" value="ECO:0007669"/>
    <property type="project" value="UniProtKB-SubCell"/>
</dbReference>